<dbReference type="Pfam" id="PF00583">
    <property type="entry name" value="Acetyltransf_1"/>
    <property type="match status" value="1"/>
</dbReference>
<dbReference type="InterPro" id="IPR016181">
    <property type="entry name" value="Acyl_CoA_acyltransferase"/>
</dbReference>
<dbReference type="PANTHER" id="PTHR43877">
    <property type="entry name" value="AMINOALKYLPHOSPHONATE N-ACETYLTRANSFERASE-RELATED-RELATED"/>
    <property type="match status" value="1"/>
</dbReference>
<dbReference type="Gene3D" id="3.40.630.30">
    <property type="match status" value="1"/>
</dbReference>
<dbReference type="CDD" id="cd04301">
    <property type="entry name" value="NAT_SF"/>
    <property type="match status" value="1"/>
</dbReference>
<evidence type="ECO:0000259" key="3">
    <source>
        <dbReference type="PROSITE" id="PS51186"/>
    </source>
</evidence>
<organism evidence="4 5">
    <name type="scientific">Leifsonia virtsii</name>
    <dbReference type="NCBI Taxonomy" id="3035915"/>
    <lineage>
        <taxon>Bacteria</taxon>
        <taxon>Bacillati</taxon>
        <taxon>Actinomycetota</taxon>
        <taxon>Actinomycetes</taxon>
        <taxon>Micrococcales</taxon>
        <taxon>Microbacteriaceae</taxon>
        <taxon>Leifsonia</taxon>
    </lineage>
</organism>
<gene>
    <name evidence="4" type="ORF">P5G59_18790</name>
</gene>
<keyword evidence="5" id="KW-1185">Reference proteome</keyword>
<comment type="caution">
    <text evidence="4">The sequence shown here is derived from an EMBL/GenBank/DDBJ whole genome shotgun (WGS) entry which is preliminary data.</text>
</comment>
<keyword evidence="1" id="KW-0808">Transferase</keyword>
<dbReference type="Proteomes" id="UP001174210">
    <property type="component" value="Unassembled WGS sequence"/>
</dbReference>
<evidence type="ECO:0000256" key="1">
    <source>
        <dbReference type="ARBA" id="ARBA00022679"/>
    </source>
</evidence>
<evidence type="ECO:0000256" key="2">
    <source>
        <dbReference type="ARBA" id="ARBA00023315"/>
    </source>
</evidence>
<sequence>MTRLRPVGLQDLGEVVAIFLDCWALSYREVMPAELVERMTPDAAEALWERSLAAPGMDFLGAEGPDGRLAGIVGFRLTAPGVGYVSSLYVSPHAQGGGFGRRLLAAAEGELADRGATTARLWVFEQNEPSRRFYERSGWEADGTRETLPEWGVPQIGMAKRL</sequence>
<dbReference type="SUPFAM" id="SSF55729">
    <property type="entry name" value="Acyl-CoA N-acyltransferases (Nat)"/>
    <property type="match status" value="1"/>
</dbReference>
<dbReference type="RefSeq" id="WP_301220551.1">
    <property type="nucleotide sequence ID" value="NZ_JAROCB010000005.1"/>
</dbReference>
<reference evidence="4" key="1">
    <citation type="submission" date="2023-03" db="EMBL/GenBank/DDBJ databases">
        <title>MT1 and MT2 Draft Genomes of Novel Species.</title>
        <authorList>
            <person name="Venkateswaran K."/>
        </authorList>
    </citation>
    <scope>NUCLEOTIDE SEQUENCE</scope>
    <source>
        <strain evidence="4">F6_8S_P_1A</strain>
    </source>
</reference>
<feature type="domain" description="N-acetyltransferase" evidence="3">
    <location>
        <begin position="2"/>
        <end position="162"/>
    </location>
</feature>
<evidence type="ECO:0000313" key="4">
    <source>
        <dbReference type="EMBL" id="MDN4599206.1"/>
    </source>
</evidence>
<dbReference type="InterPro" id="IPR000182">
    <property type="entry name" value="GNAT_dom"/>
</dbReference>
<proteinExistence type="predicted"/>
<evidence type="ECO:0000313" key="5">
    <source>
        <dbReference type="Proteomes" id="UP001174210"/>
    </source>
</evidence>
<name>A0ABT8J3I4_9MICO</name>
<dbReference type="EMBL" id="JAROCB010000005">
    <property type="protein sequence ID" value="MDN4599206.1"/>
    <property type="molecule type" value="Genomic_DNA"/>
</dbReference>
<dbReference type="InterPro" id="IPR050832">
    <property type="entry name" value="Bact_Acetyltransf"/>
</dbReference>
<accession>A0ABT8J3I4</accession>
<keyword evidence="2" id="KW-0012">Acyltransferase</keyword>
<dbReference type="PANTHER" id="PTHR43877:SF2">
    <property type="entry name" value="AMINOALKYLPHOSPHONATE N-ACETYLTRANSFERASE-RELATED"/>
    <property type="match status" value="1"/>
</dbReference>
<protein>
    <submittedName>
        <fullName evidence="4">GNAT family N-acetyltransferase</fullName>
    </submittedName>
</protein>
<dbReference type="PROSITE" id="PS51186">
    <property type="entry name" value="GNAT"/>
    <property type="match status" value="1"/>
</dbReference>